<keyword evidence="1" id="KW-0812">Transmembrane</keyword>
<name>A0A2T1A2S2_TRISK</name>
<reference evidence="2 3" key="1">
    <citation type="submission" date="2018-03" db="EMBL/GenBank/DDBJ databases">
        <title>Genomic Encyclopedia of Archaeal and Bacterial Type Strains, Phase II (KMG-II): from individual species to whole genera.</title>
        <authorList>
            <person name="Goeker M."/>
        </authorList>
    </citation>
    <scope>NUCLEOTIDE SEQUENCE [LARGE SCALE GENOMIC DNA]</scope>
    <source>
        <strain evidence="2 3">DSM 25328</strain>
    </source>
</reference>
<proteinExistence type="predicted"/>
<dbReference type="EMBL" id="PVUF01000031">
    <property type="protein sequence ID" value="PRZ42911.1"/>
    <property type="molecule type" value="Genomic_DNA"/>
</dbReference>
<dbReference type="AlphaFoldDB" id="A0A2T1A2S2"/>
<organism evidence="2 3">
    <name type="scientific">Tritonibacter scottomollicae</name>
    <name type="common">Epibacterium scottomollicae</name>
    <dbReference type="NCBI Taxonomy" id="483013"/>
    <lineage>
        <taxon>Bacteria</taxon>
        <taxon>Pseudomonadati</taxon>
        <taxon>Pseudomonadota</taxon>
        <taxon>Alphaproteobacteria</taxon>
        <taxon>Rhodobacterales</taxon>
        <taxon>Paracoccaceae</taxon>
        <taxon>Tritonibacter</taxon>
    </lineage>
</organism>
<evidence type="ECO:0000313" key="3">
    <source>
        <dbReference type="Proteomes" id="UP000237718"/>
    </source>
</evidence>
<feature type="transmembrane region" description="Helical" evidence="1">
    <location>
        <begin position="56"/>
        <end position="76"/>
    </location>
</feature>
<protein>
    <submittedName>
        <fullName evidence="2">Uncharacterized protein</fullName>
    </submittedName>
</protein>
<dbReference type="Proteomes" id="UP000237718">
    <property type="component" value="Unassembled WGS sequence"/>
</dbReference>
<keyword evidence="1" id="KW-1133">Transmembrane helix</keyword>
<gene>
    <name evidence="2" type="ORF">CLV89_13110</name>
</gene>
<sequence length="77" mass="8901">MERVRGITYDIYFQIEKDKNPHFTEAQAWEIAYLRVDRALPGLINAMQRRLLPHEILVVALGTLIAGYSDILISLFL</sequence>
<evidence type="ECO:0000313" key="2">
    <source>
        <dbReference type="EMBL" id="PRZ42911.1"/>
    </source>
</evidence>
<keyword evidence="1" id="KW-0472">Membrane</keyword>
<accession>A0A2T1A2S2</accession>
<comment type="caution">
    <text evidence="2">The sequence shown here is derived from an EMBL/GenBank/DDBJ whole genome shotgun (WGS) entry which is preliminary data.</text>
</comment>
<evidence type="ECO:0000256" key="1">
    <source>
        <dbReference type="SAM" id="Phobius"/>
    </source>
</evidence>